<gene>
    <name evidence="2" type="ORF">SAMN05660750_04137</name>
</gene>
<name>A0A1T5GJN1_9HYPH</name>
<sequence>MTQVFAISGMHCGGCASRVQQAATALAPGAKVTLDPPRLTLPEGVALDAEAINRALAPLGDYRAKPLAG</sequence>
<dbReference type="InterPro" id="IPR036163">
    <property type="entry name" value="HMA_dom_sf"/>
</dbReference>
<evidence type="ECO:0000313" key="2">
    <source>
        <dbReference type="EMBL" id="SKC08596.1"/>
    </source>
</evidence>
<reference evidence="2 3" key="1">
    <citation type="submission" date="2017-02" db="EMBL/GenBank/DDBJ databases">
        <authorList>
            <person name="Peterson S.W."/>
        </authorList>
    </citation>
    <scope>NUCLEOTIDE SEQUENCE [LARGE SCALE GENOMIC DNA]</scope>
    <source>
        <strain evidence="2 3">DSM 9653</strain>
    </source>
</reference>
<dbReference type="RefSeq" id="WP_139384493.1">
    <property type="nucleotide sequence ID" value="NZ_FUYX01000013.1"/>
</dbReference>
<dbReference type="SUPFAM" id="SSF55008">
    <property type="entry name" value="HMA, heavy metal-associated domain"/>
    <property type="match status" value="1"/>
</dbReference>
<organism evidence="2 3">
    <name type="scientific">Bosea thiooxidans</name>
    <dbReference type="NCBI Taxonomy" id="53254"/>
    <lineage>
        <taxon>Bacteria</taxon>
        <taxon>Pseudomonadati</taxon>
        <taxon>Pseudomonadota</taxon>
        <taxon>Alphaproteobacteria</taxon>
        <taxon>Hyphomicrobiales</taxon>
        <taxon>Boseaceae</taxon>
        <taxon>Bosea</taxon>
    </lineage>
</organism>
<dbReference type="Proteomes" id="UP000190130">
    <property type="component" value="Unassembled WGS sequence"/>
</dbReference>
<dbReference type="GO" id="GO:0046872">
    <property type="term" value="F:metal ion binding"/>
    <property type="evidence" value="ECO:0007669"/>
    <property type="project" value="InterPro"/>
</dbReference>
<dbReference type="CDD" id="cd00371">
    <property type="entry name" value="HMA"/>
    <property type="match status" value="1"/>
</dbReference>
<evidence type="ECO:0000259" key="1">
    <source>
        <dbReference type="Pfam" id="PF00403"/>
    </source>
</evidence>
<dbReference type="OrthoDB" id="9801832at2"/>
<dbReference type="Gene3D" id="3.30.70.100">
    <property type="match status" value="1"/>
</dbReference>
<dbReference type="Pfam" id="PF00403">
    <property type="entry name" value="HMA"/>
    <property type="match status" value="1"/>
</dbReference>
<dbReference type="EMBL" id="FUYX01000013">
    <property type="protein sequence ID" value="SKC08596.1"/>
    <property type="molecule type" value="Genomic_DNA"/>
</dbReference>
<accession>A0A1T5GJN1</accession>
<dbReference type="InterPro" id="IPR006121">
    <property type="entry name" value="HMA_dom"/>
</dbReference>
<proteinExistence type="predicted"/>
<evidence type="ECO:0000313" key="3">
    <source>
        <dbReference type="Proteomes" id="UP000190130"/>
    </source>
</evidence>
<protein>
    <submittedName>
        <fullName evidence="2">Copper chaperone CopZ</fullName>
    </submittedName>
</protein>
<dbReference type="AlphaFoldDB" id="A0A1T5GJN1"/>
<feature type="domain" description="HMA" evidence="1">
    <location>
        <begin position="4"/>
        <end position="26"/>
    </location>
</feature>